<organism evidence="2 3">
    <name type="scientific">Protopolystoma xenopodis</name>
    <dbReference type="NCBI Taxonomy" id="117903"/>
    <lineage>
        <taxon>Eukaryota</taxon>
        <taxon>Metazoa</taxon>
        <taxon>Spiralia</taxon>
        <taxon>Lophotrochozoa</taxon>
        <taxon>Platyhelminthes</taxon>
        <taxon>Monogenea</taxon>
        <taxon>Polyopisthocotylea</taxon>
        <taxon>Polystomatidea</taxon>
        <taxon>Polystomatidae</taxon>
        <taxon>Protopolystoma</taxon>
    </lineage>
</organism>
<evidence type="ECO:0000256" key="1">
    <source>
        <dbReference type="SAM" id="MobiDB-lite"/>
    </source>
</evidence>
<protein>
    <submittedName>
        <fullName evidence="2">Uncharacterized protein</fullName>
    </submittedName>
</protein>
<gene>
    <name evidence="2" type="ORF">PXEA_LOCUS34446</name>
</gene>
<comment type="caution">
    <text evidence="2">The sequence shown here is derived from an EMBL/GenBank/DDBJ whole genome shotgun (WGS) entry which is preliminary data.</text>
</comment>
<keyword evidence="3" id="KW-1185">Reference proteome</keyword>
<feature type="region of interest" description="Disordered" evidence="1">
    <location>
        <begin position="195"/>
        <end position="215"/>
    </location>
</feature>
<feature type="region of interest" description="Disordered" evidence="1">
    <location>
        <begin position="135"/>
        <end position="163"/>
    </location>
</feature>
<sequence length="215" mass="24520">MKTLHNPRCRSHPLHLRAGNVDKSLSYCYAISLYLPEKPGIISASRHWSRQSVIHSTSRAINRCGNSSSSGNTNSASRRIRNTYTGASVSSHLHHHHYHHHHHFHYDQFYHPASRWVHLRHTSIGAMTYRSRLRPRPRPLLQPELHPPYPPTSRTRSPLSWLGGWTNRPSPPAAPVESRCSIFAVINPYHIRVNGEEPIRQPDSQQTSSTHGEAS</sequence>
<accession>A0A3S5AYR0</accession>
<dbReference type="Proteomes" id="UP000784294">
    <property type="component" value="Unassembled WGS sequence"/>
</dbReference>
<evidence type="ECO:0000313" key="2">
    <source>
        <dbReference type="EMBL" id="VEL41006.1"/>
    </source>
</evidence>
<feature type="non-terminal residue" evidence="2">
    <location>
        <position position="1"/>
    </location>
</feature>
<name>A0A3S5AYR0_9PLAT</name>
<feature type="compositionally biased region" description="Polar residues" evidence="1">
    <location>
        <begin position="202"/>
        <end position="215"/>
    </location>
</feature>
<reference evidence="2" key="1">
    <citation type="submission" date="2018-11" db="EMBL/GenBank/DDBJ databases">
        <authorList>
            <consortium name="Pathogen Informatics"/>
        </authorList>
    </citation>
    <scope>NUCLEOTIDE SEQUENCE</scope>
</reference>
<evidence type="ECO:0000313" key="3">
    <source>
        <dbReference type="Proteomes" id="UP000784294"/>
    </source>
</evidence>
<dbReference type="EMBL" id="CAAALY010267451">
    <property type="protein sequence ID" value="VEL41006.1"/>
    <property type="molecule type" value="Genomic_DNA"/>
</dbReference>
<dbReference type="AlphaFoldDB" id="A0A3S5AYR0"/>
<proteinExistence type="predicted"/>